<feature type="transmembrane region" description="Helical" evidence="1">
    <location>
        <begin position="29"/>
        <end position="47"/>
    </location>
</feature>
<dbReference type="EMBL" id="MF417896">
    <property type="protein sequence ID" value="ASN69803.1"/>
    <property type="molecule type" value="Genomic_DNA"/>
</dbReference>
<keyword evidence="1" id="KW-0812">Transmembrane</keyword>
<evidence type="ECO:0000313" key="2">
    <source>
        <dbReference type="EMBL" id="ASN69803.1"/>
    </source>
</evidence>
<keyword evidence="1" id="KW-1133">Transmembrane helix</keyword>
<gene>
    <name evidence="2" type="ORF">3S18_34</name>
    <name evidence="3" type="ORF">7AX6_8</name>
</gene>
<name>A0A2H4J722_9CAUD</name>
<feature type="transmembrane region" description="Helical" evidence="1">
    <location>
        <begin position="59"/>
        <end position="81"/>
    </location>
</feature>
<evidence type="ECO:0000313" key="3">
    <source>
        <dbReference type="EMBL" id="ASN69927.1"/>
    </source>
</evidence>
<organism evidence="2">
    <name type="scientific">uncultured Caudovirales phage</name>
    <dbReference type="NCBI Taxonomy" id="2100421"/>
    <lineage>
        <taxon>Viruses</taxon>
        <taxon>Duplodnaviria</taxon>
        <taxon>Heunggongvirae</taxon>
        <taxon>Uroviricota</taxon>
        <taxon>Caudoviricetes</taxon>
        <taxon>Peduoviridae</taxon>
        <taxon>Maltschvirus</taxon>
        <taxon>Maltschvirus maltsch</taxon>
    </lineage>
</organism>
<keyword evidence="1" id="KW-0472">Membrane</keyword>
<proteinExistence type="predicted"/>
<feature type="transmembrane region" description="Helical" evidence="1">
    <location>
        <begin position="7"/>
        <end position="23"/>
    </location>
</feature>
<reference evidence="2" key="1">
    <citation type="submission" date="2017-06" db="EMBL/GenBank/DDBJ databases">
        <title>Novel phages from South African skin metaviromes.</title>
        <authorList>
            <person name="van Zyl L.J."/>
            <person name="Abrahams Y."/>
            <person name="Stander E.A."/>
            <person name="Kirby B.M."/>
            <person name="Clavaud C."/>
            <person name="Farcet C."/>
            <person name="Breton L."/>
            <person name="Trindade M.I."/>
        </authorList>
    </citation>
    <scope>NUCLEOTIDE SEQUENCE</scope>
</reference>
<sequence length="84" mass="9139">MTIGPYSAFLSWLIIPAGVAILWKLGSIFGWWTILIFIVVSLFVGTLNAVTARSMGRELLYSMQPILGTVFLLGAIAAWVAPLI</sequence>
<evidence type="ECO:0000256" key="1">
    <source>
        <dbReference type="SAM" id="Phobius"/>
    </source>
</evidence>
<protein>
    <submittedName>
        <fullName evidence="2">Uncharacterized protein</fullName>
    </submittedName>
</protein>
<accession>A0A2H4J722</accession>
<dbReference type="EMBL" id="MF417898">
    <property type="protein sequence ID" value="ASN69927.1"/>
    <property type="molecule type" value="Genomic_DNA"/>
</dbReference>